<dbReference type="Proteomes" id="UP001472866">
    <property type="component" value="Chromosome 15"/>
</dbReference>
<evidence type="ECO:0000256" key="3">
    <source>
        <dbReference type="ARBA" id="ARBA00011914"/>
    </source>
</evidence>
<name>A0AAX4PJC0_9CHLO</name>
<evidence type="ECO:0000256" key="6">
    <source>
        <dbReference type="ARBA" id="ARBA00022603"/>
    </source>
</evidence>
<dbReference type="EMBL" id="CP151515">
    <property type="protein sequence ID" value="WZN66404.1"/>
    <property type="molecule type" value="Genomic_DNA"/>
</dbReference>
<dbReference type="GO" id="GO:0018025">
    <property type="term" value="F:calmodulin-lysine N-methyltransferase activity"/>
    <property type="evidence" value="ECO:0007669"/>
    <property type="project" value="UniProtKB-EC"/>
</dbReference>
<dbReference type="GO" id="GO:0005737">
    <property type="term" value="C:cytoplasm"/>
    <property type="evidence" value="ECO:0007669"/>
    <property type="project" value="UniProtKB-SubCell"/>
</dbReference>
<keyword evidence="8" id="KW-0539">Nucleus</keyword>
<dbReference type="SUPFAM" id="SSF53335">
    <property type="entry name" value="S-adenosyl-L-methionine-dependent methyltransferases"/>
    <property type="match status" value="1"/>
</dbReference>
<gene>
    <name evidence="10" type="ORF">HKI87_15g79710</name>
</gene>
<comment type="subcellular location">
    <subcellularLocation>
        <location evidence="2">Cytoplasm</location>
    </subcellularLocation>
    <subcellularLocation>
        <location evidence="1">Nucleus</location>
    </subcellularLocation>
</comment>
<reference evidence="10 11" key="1">
    <citation type="submission" date="2024-03" db="EMBL/GenBank/DDBJ databases">
        <title>Complete genome sequence of the green alga Chloropicon roscoffensis RCC1871.</title>
        <authorList>
            <person name="Lemieux C."/>
            <person name="Pombert J.-F."/>
            <person name="Otis C."/>
            <person name="Turmel M."/>
        </authorList>
    </citation>
    <scope>NUCLEOTIDE SEQUENCE [LARGE SCALE GENOMIC DNA]</scope>
    <source>
        <strain evidence="10 11">RCC1871</strain>
    </source>
</reference>
<keyword evidence="6" id="KW-0489">Methyltransferase</keyword>
<proteinExistence type="predicted"/>
<evidence type="ECO:0000256" key="9">
    <source>
        <dbReference type="SAM" id="MobiDB-lite"/>
    </source>
</evidence>
<feature type="compositionally biased region" description="Gly residues" evidence="9">
    <location>
        <begin position="35"/>
        <end position="45"/>
    </location>
</feature>
<evidence type="ECO:0000256" key="2">
    <source>
        <dbReference type="ARBA" id="ARBA00004496"/>
    </source>
</evidence>
<protein>
    <recommendedName>
        <fullName evidence="4">Calmodulin-lysine N-methyltransferase</fullName>
        <ecNumber evidence="3">2.1.1.60</ecNumber>
    </recommendedName>
</protein>
<evidence type="ECO:0000313" key="10">
    <source>
        <dbReference type="EMBL" id="WZN66404.1"/>
    </source>
</evidence>
<dbReference type="EC" id="2.1.1.60" evidence="3"/>
<evidence type="ECO:0000313" key="11">
    <source>
        <dbReference type="Proteomes" id="UP001472866"/>
    </source>
</evidence>
<dbReference type="GO" id="GO:0005634">
    <property type="term" value="C:nucleus"/>
    <property type="evidence" value="ECO:0007669"/>
    <property type="project" value="UniProtKB-SubCell"/>
</dbReference>
<keyword evidence="7" id="KW-0808">Transferase</keyword>
<accession>A0AAX4PJC0</accession>
<evidence type="ECO:0000256" key="5">
    <source>
        <dbReference type="ARBA" id="ARBA00022490"/>
    </source>
</evidence>
<evidence type="ECO:0000256" key="8">
    <source>
        <dbReference type="ARBA" id="ARBA00023242"/>
    </source>
</evidence>
<organism evidence="10 11">
    <name type="scientific">Chloropicon roscoffensis</name>
    <dbReference type="NCBI Taxonomy" id="1461544"/>
    <lineage>
        <taxon>Eukaryota</taxon>
        <taxon>Viridiplantae</taxon>
        <taxon>Chlorophyta</taxon>
        <taxon>Chloropicophyceae</taxon>
        <taxon>Chloropicales</taxon>
        <taxon>Chloropicaceae</taxon>
        <taxon>Chloropicon</taxon>
    </lineage>
</organism>
<keyword evidence="5" id="KW-0963">Cytoplasm</keyword>
<dbReference type="GO" id="GO:0032259">
    <property type="term" value="P:methylation"/>
    <property type="evidence" value="ECO:0007669"/>
    <property type="project" value="UniProtKB-KW"/>
</dbReference>
<evidence type="ECO:0000256" key="4">
    <source>
        <dbReference type="ARBA" id="ARBA00020594"/>
    </source>
</evidence>
<dbReference type="InterPro" id="IPR019410">
    <property type="entry name" value="Methyltransf_16"/>
</dbReference>
<keyword evidence="11" id="KW-1185">Reference proteome</keyword>
<feature type="region of interest" description="Disordered" evidence="9">
    <location>
        <begin position="30"/>
        <end position="52"/>
    </location>
</feature>
<dbReference type="InterPro" id="IPR029063">
    <property type="entry name" value="SAM-dependent_MTases_sf"/>
</dbReference>
<dbReference type="Gene3D" id="3.40.50.150">
    <property type="entry name" value="Vaccinia Virus protein VP39"/>
    <property type="match status" value="1"/>
</dbReference>
<dbReference type="PANTHER" id="PTHR13539">
    <property type="entry name" value="CALMODULIN-LYSINE N-METHYLTRANSFERASE"/>
    <property type="match status" value="1"/>
</dbReference>
<sequence length="338" mass="35899">MISPPPAIKLISTQPAAGGHLEVADRIGMPEAGAGAQGDGRGAARGGSESKAASMAVSKRRWDLLRAALLNKEVDLSEFADVTTKGRLADLGLIRKERIRSGDGHVLVRYELPGGSGLTLKQCDGSKVRVASLAELRTGKDDADRTGIVTVWPSEEALAYLCCRRPEAFEGKAVLELGAGLGLAGLAVAASTNAKLVVLTDGNAEAVERLRENVEANSDEFGDTEVRCEKLDWSPSPGLRPAQFDLVVGADLVYQPELYGPLADAIASLCSPAGGECWLVCPNRNEGWGAWETEAKVRELRVKGKSGWGVPTELEGSCGRWSGSKADYPHLLVLEKER</sequence>
<evidence type="ECO:0000256" key="1">
    <source>
        <dbReference type="ARBA" id="ARBA00004123"/>
    </source>
</evidence>
<dbReference type="Pfam" id="PF10294">
    <property type="entry name" value="Methyltransf_16"/>
    <property type="match status" value="1"/>
</dbReference>
<dbReference type="AlphaFoldDB" id="A0AAX4PJC0"/>
<dbReference type="PANTHER" id="PTHR13539:SF3">
    <property type="entry name" value="CALMODULIN-LYSINE N-METHYLTRANSFERASE"/>
    <property type="match status" value="1"/>
</dbReference>
<evidence type="ECO:0000256" key="7">
    <source>
        <dbReference type="ARBA" id="ARBA00022679"/>
    </source>
</evidence>
<dbReference type="InterPro" id="IPR025800">
    <property type="entry name" value="CaM-Lys-N-MeTrfase"/>
</dbReference>